<comment type="subcellular location">
    <subcellularLocation>
        <location evidence="1">Membrane</location>
        <topology evidence="1">Peripheral membrane protein</topology>
    </subcellularLocation>
</comment>
<dbReference type="EC" id="6.2.1.3" evidence="5"/>
<dbReference type="InterPro" id="IPR020845">
    <property type="entry name" value="AMP-binding_CS"/>
</dbReference>
<comment type="pathway">
    <text evidence="2">Lipid metabolism; fatty acid beta-oxidation.</text>
</comment>
<dbReference type="Proteomes" id="UP000289411">
    <property type="component" value="Unassembled WGS sequence"/>
</dbReference>
<dbReference type="PROSITE" id="PS00455">
    <property type="entry name" value="AMP_BINDING"/>
    <property type="match status" value="1"/>
</dbReference>
<dbReference type="EMBL" id="QYBC01000020">
    <property type="protein sequence ID" value="RYB02435.1"/>
    <property type="molecule type" value="Genomic_DNA"/>
</dbReference>
<name>A0A4Q2R9I6_9HYPH</name>
<evidence type="ECO:0000256" key="6">
    <source>
        <dbReference type="ARBA" id="ARBA00039545"/>
    </source>
</evidence>
<dbReference type="RefSeq" id="WP_129221200.1">
    <property type="nucleotide sequence ID" value="NZ_QYBC01000020.1"/>
</dbReference>
<gene>
    <name evidence="10" type="ORF">D3272_21150</name>
</gene>
<proteinExistence type="predicted"/>
<evidence type="ECO:0000259" key="8">
    <source>
        <dbReference type="Pfam" id="PF00501"/>
    </source>
</evidence>
<dbReference type="AlphaFoldDB" id="A0A4Q2R9I6"/>
<dbReference type="GO" id="GO:0016020">
    <property type="term" value="C:membrane"/>
    <property type="evidence" value="ECO:0007669"/>
    <property type="project" value="UniProtKB-SubCell"/>
</dbReference>
<dbReference type="PANTHER" id="PTHR43767:SF8">
    <property type="entry name" value="LONG-CHAIN-FATTY-ACID--COA LIGASE"/>
    <property type="match status" value="1"/>
</dbReference>
<evidence type="ECO:0000313" key="11">
    <source>
        <dbReference type="Proteomes" id="UP000289411"/>
    </source>
</evidence>
<dbReference type="GO" id="GO:0004467">
    <property type="term" value="F:long-chain fatty acid-CoA ligase activity"/>
    <property type="evidence" value="ECO:0007669"/>
    <property type="project" value="UniProtKB-EC"/>
</dbReference>
<evidence type="ECO:0000256" key="7">
    <source>
        <dbReference type="ARBA" id="ARBA00042773"/>
    </source>
</evidence>
<protein>
    <recommendedName>
        <fullName evidence="6">Long-chain-fatty-acid--CoA ligase</fullName>
        <ecNumber evidence="5">6.2.1.3</ecNumber>
    </recommendedName>
    <alternativeName>
        <fullName evidence="7">Long-chain acyl-CoA synthetase</fullName>
    </alternativeName>
</protein>
<keyword evidence="3 10" id="KW-0436">Ligase</keyword>
<dbReference type="SUPFAM" id="SSF56801">
    <property type="entry name" value="Acetyl-CoA synthetase-like"/>
    <property type="match status" value="1"/>
</dbReference>
<feature type="domain" description="AMP-binding enzyme C-terminal" evidence="9">
    <location>
        <begin position="371"/>
        <end position="455"/>
    </location>
</feature>
<evidence type="ECO:0000259" key="9">
    <source>
        <dbReference type="Pfam" id="PF13193"/>
    </source>
</evidence>
<keyword evidence="4" id="KW-0472">Membrane</keyword>
<dbReference type="Gene3D" id="3.30.300.30">
    <property type="match status" value="1"/>
</dbReference>
<comment type="caution">
    <text evidence="10">The sequence shown here is derived from an EMBL/GenBank/DDBJ whole genome shotgun (WGS) entry which is preliminary data.</text>
</comment>
<sequence>MQHAAKPLRRWLLEAERGRGRALLAPGTRLTLDALADTTGLGALRGALADRNVLVSTGSQLAAAEALVELDGLARRIVLAPPDLKPTDIPAVMAGAGIDAVLCDGDHPGFGPDVLIAVPGPRVPLPDAAAAEVRDTEWVLLTSGTTGLPKMVAHSRAGLIGAIDPSALAPVWGTFYDIRRYGGLQILLRALIGGGSMVLSQAGEPMADHMARLAAAGVTHLSGTPSHWRRALMTPETASIDPRVVRLSGEIADQAVLDSLRRAFPGVAVGHAYASTEAGVGFEVTDGREGFPAALLDADGAVAMKVEDGSLRIRSTRTASRYVGGTARALADRDGFVDTDDLVERRGDRMHFVGRRSGVINVGGLKVHPEEVEAVINRHAGVRMSLVKAKSNPITGAIVVADVVIERTFPDTDAARAQAGLKAEILDLCRATLPAHKVPVLLRFADALAVTPAGKLARHNA</sequence>
<accession>A0A4Q2R9I6</accession>
<dbReference type="Pfam" id="PF13193">
    <property type="entry name" value="AMP-binding_C"/>
    <property type="match status" value="1"/>
</dbReference>
<dbReference type="Gene3D" id="3.40.50.12780">
    <property type="entry name" value="N-terminal domain of ligase-like"/>
    <property type="match status" value="1"/>
</dbReference>
<dbReference type="InterPro" id="IPR000873">
    <property type="entry name" value="AMP-dep_synth/lig_dom"/>
</dbReference>
<dbReference type="PANTHER" id="PTHR43767">
    <property type="entry name" value="LONG-CHAIN-FATTY-ACID--COA LIGASE"/>
    <property type="match status" value="1"/>
</dbReference>
<evidence type="ECO:0000313" key="10">
    <source>
        <dbReference type="EMBL" id="RYB02435.1"/>
    </source>
</evidence>
<dbReference type="InterPro" id="IPR050237">
    <property type="entry name" value="ATP-dep_AMP-bd_enzyme"/>
</dbReference>
<reference evidence="10 11" key="2">
    <citation type="submission" date="2019-02" db="EMBL/GenBank/DDBJ databases">
        <title>'Lichenibacterium ramalinii' gen. nov. sp. nov., 'Lichenibacterium minor' gen. nov. sp. nov.</title>
        <authorList>
            <person name="Pankratov T."/>
        </authorList>
    </citation>
    <scope>NUCLEOTIDE SEQUENCE [LARGE SCALE GENOMIC DNA]</scope>
    <source>
        <strain evidence="10 11">RmlP001</strain>
    </source>
</reference>
<organism evidence="10 11">
    <name type="scientific">Lichenibacterium ramalinae</name>
    <dbReference type="NCBI Taxonomy" id="2316527"/>
    <lineage>
        <taxon>Bacteria</taxon>
        <taxon>Pseudomonadati</taxon>
        <taxon>Pseudomonadota</taxon>
        <taxon>Alphaproteobacteria</taxon>
        <taxon>Hyphomicrobiales</taxon>
        <taxon>Lichenihabitantaceae</taxon>
        <taxon>Lichenibacterium</taxon>
    </lineage>
</organism>
<dbReference type="InterPro" id="IPR045851">
    <property type="entry name" value="AMP-bd_C_sf"/>
</dbReference>
<dbReference type="Pfam" id="PF00501">
    <property type="entry name" value="AMP-binding"/>
    <property type="match status" value="1"/>
</dbReference>
<dbReference type="InterPro" id="IPR042099">
    <property type="entry name" value="ANL_N_sf"/>
</dbReference>
<dbReference type="InterPro" id="IPR025110">
    <property type="entry name" value="AMP-bd_C"/>
</dbReference>
<evidence type="ECO:0000256" key="4">
    <source>
        <dbReference type="ARBA" id="ARBA00023136"/>
    </source>
</evidence>
<keyword evidence="11" id="KW-1185">Reference proteome</keyword>
<evidence type="ECO:0000256" key="2">
    <source>
        <dbReference type="ARBA" id="ARBA00005005"/>
    </source>
</evidence>
<reference evidence="10 11" key="1">
    <citation type="submission" date="2018-09" db="EMBL/GenBank/DDBJ databases">
        <authorList>
            <person name="Grouzdev D.S."/>
            <person name="Krutkina M.S."/>
        </authorList>
    </citation>
    <scope>NUCLEOTIDE SEQUENCE [LARGE SCALE GENOMIC DNA]</scope>
    <source>
        <strain evidence="10 11">RmlP001</strain>
    </source>
</reference>
<dbReference type="OrthoDB" id="7055148at2"/>
<feature type="domain" description="AMP-dependent synthetase/ligase" evidence="8">
    <location>
        <begin position="129"/>
        <end position="285"/>
    </location>
</feature>
<evidence type="ECO:0000256" key="1">
    <source>
        <dbReference type="ARBA" id="ARBA00004170"/>
    </source>
</evidence>
<evidence type="ECO:0000256" key="3">
    <source>
        <dbReference type="ARBA" id="ARBA00022598"/>
    </source>
</evidence>
<evidence type="ECO:0000256" key="5">
    <source>
        <dbReference type="ARBA" id="ARBA00026121"/>
    </source>
</evidence>